<feature type="domain" description="CYTH" evidence="2">
    <location>
        <begin position="2"/>
        <end position="149"/>
    </location>
</feature>
<dbReference type="SMART" id="SM01118">
    <property type="entry name" value="CYTH"/>
    <property type="match status" value="1"/>
</dbReference>
<evidence type="ECO:0000256" key="1">
    <source>
        <dbReference type="PIRSR" id="PIRSR016487-1"/>
    </source>
</evidence>
<sequence length="155" mass="17833">MALEIERKFLVRGDFRPDVVNSTRIQQGYLCSAPERCVRVRLTGDQGFLTIKGGTSTSGLTRYEWEHQLPVTEALELLSLCEPGRIEKVRHRVDFAGKTFEVDEFGGDNQGLMIAELELEFEDEPFERPGWLGQEVTGDARYYNSSLIRKPYRDW</sequence>
<feature type="active site" description="Proton acceptor" evidence="1">
    <location>
        <position position="29"/>
    </location>
</feature>
<dbReference type="RefSeq" id="WP_164210543.1">
    <property type="nucleotide sequence ID" value="NZ_JAAGSC010000037.1"/>
</dbReference>
<dbReference type="Gene3D" id="2.40.320.10">
    <property type="entry name" value="Hypothetical Protein Pfu-838710-001"/>
    <property type="match status" value="1"/>
</dbReference>
<name>A0A845UY31_9GAMM</name>
<dbReference type="CDD" id="cd07891">
    <property type="entry name" value="CYTH-like_CthTTM-like_1"/>
    <property type="match status" value="1"/>
</dbReference>
<dbReference type="InterPro" id="IPR023577">
    <property type="entry name" value="CYTH_domain"/>
</dbReference>
<dbReference type="AlphaFoldDB" id="A0A845UY31"/>
<dbReference type="PANTHER" id="PTHR40114">
    <property type="entry name" value="SLR0698 PROTEIN"/>
    <property type="match status" value="1"/>
</dbReference>
<evidence type="ECO:0000313" key="3">
    <source>
        <dbReference type="EMBL" id="NDY95142.1"/>
    </source>
</evidence>
<dbReference type="PROSITE" id="PS51707">
    <property type="entry name" value="CYTH"/>
    <property type="match status" value="1"/>
</dbReference>
<dbReference type="InterPro" id="IPR012042">
    <property type="entry name" value="NeuTTM/CthTTM-like"/>
</dbReference>
<protein>
    <submittedName>
        <fullName evidence="3">CYTH domain-containing protein</fullName>
    </submittedName>
</protein>
<organism evidence="3 4">
    <name type="scientific">Wenzhouxiangella limi</name>
    <dbReference type="NCBI Taxonomy" id="2707351"/>
    <lineage>
        <taxon>Bacteria</taxon>
        <taxon>Pseudomonadati</taxon>
        <taxon>Pseudomonadota</taxon>
        <taxon>Gammaproteobacteria</taxon>
        <taxon>Chromatiales</taxon>
        <taxon>Wenzhouxiangellaceae</taxon>
        <taxon>Wenzhouxiangella</taxon>
    </lineage>
</organism>
<keyword evidence="4" id="KW-1185">Reference proteome</keyword>
<dbReference type="Pfam" id="PF01928">
    <property type="entry name" value="CYTH"/>
    <property type="match status" value="1"/>
</dbReference>
<accession>A0A845UY31</accession>
<gene>
    <name evidence="3" type="ORF">G3I74_05310</name>
</gene>
<dbReference type="PANTHER" id="PTHR40114:SF1">
    <property type="entry name" value="SLR0698 PROTEIN"/>
    <property type="match status" value="1"/>
</dbReference>
<evidence type="ECO:0000313" key="4">
    <source>
        <dbReference type="Proteomes" id="UP000484885"/>
    </source>
</evidence>
<reference evidence="3 4" key="1">
    <citation type="submission" date="2020-02" db="EMBL/GenBank/DDBJ databases">
        <authorList>
            <person name="Zhang X.-Y."/>
        </authorList>
    </citation>
    <scope>NUCLEOTIDE SEQUENCE [LARGE SCALE GENOMIC DNA]</scope>
    <source>
        <strain evidence="3 4">C33</strain>
    </source>
</reference>
<comment type="caution">
    <text evidence="3">The sequence shown here is derived from an EMBL/GenBank/DDBJ whole genome shotgun (WGS) entry which is preliminary data.</text>
</comment>
<dbReference type="Proteomes" id="UP000484885">
    <property type="component" value="Unassembled WGS sequence"/>
</dbReference>
<dbReference type="InterPro" id="IPR033469">
    <property type="entry name" value="CYTH-like_dom_sf"/>
</dbReference>
<evidence type="ECO:0000259" key="2">
    <source>
        <dbReference type="PROSITE" id="PS51707"/>
    </source>
</evidence>
<proteinExistence type="predicted"/>
<dbReference type="PIRSF" id="PIRSF016487">
    <property type="entry name" value="CYTH_UCP016487"/>
    <property type="match status" value="1"/>
</dbReference>
<dbReference type="SUPFAM" id="SSF55154">
    <property type="entry name" value="CYTH-like phosphatases"/>
    <property type="match status" value="1"/>
</dbReference>
<dbReference type="EMBL" id="JAAGSC010000037">
    <property type="protein sequence ID" value="NDY95142.1"/>
    <property type="molecule type" value="Genomic_DNA"/>
</dbReference>